<comment type="caution">
    <text evidence="2">The sequence shown here is derived from an EMBL/GenBank/DDBJ whole genome shotgun (WGS) entry which is preliminary data.</text>
</comment>
<evidence type="ECO:0000313" key="3">
    <source>
        <dbReference type="Proteomes" id="UP001417504"/>
    </source>
</evidence>
<evidence type="ECO:0000313" key="2">
    <source>
        <dbReference type="EMBL" id="KAK9146592.1"/>
    </source>
</evidence>
<keyword evidence="1" id="KW-0812">Transmembrane</keyword>
<proteinExistence type="predicted"/>
<keyword evidence="1" id="KW-1133">Transmembrane helix</keyword>
<dbReference type="Proteomes" id="UP001417504">
    <property type="component" value="Unassembled WGS sequence"/>
</dbReference>
<keyword evidence="1" id="KW-0472">Membrane</keyword>
<dbReference type="EMBL" id="JBBNAE010000002">
    <property type="protein sequence ID" value="KAK9146592.1"/>
    <property type="molecule type" value="Genomic_DNA"/>
</dbReference>
<name>A0AAP0K5Z8_9MAGN</name>
<dbReference type="AlphaFoldDB" id="A0AAP0K5Z8"/>
<accession>A0AAP0K5Z8</accession>
<protein>
    <submittedName>
        <fullName evidence="2">Uncharacterized protein</fullName>
    </submittedName>
</protein>
<organism evidence="2 3">
    <name type="scientific">Stephania japonica</name>
    <dbReference type="NCBI Taxonomy" id="461633"/>
    <lineage>
        <taxon>Eukaryota</taxon>
        <taxon>Viridiplantae</taxon>
        <taxon>Streptophyta</taxon>
        <taxon>Embryophyta</taxon>
        <taxon>Tracheophyta</taxon>
        <taxon>Spermatophyta</taxon>
        <taxon>Magnoliopsida</taxon>
        <taxon>Ranunculales</taxon>
        <taxon>Menispermaceae</taxon>
        <taxon>Menispermoideae</taxon>
        <taxon>Cissampelideae</taxon>
        <taxon>Stephania</taxon>
    </lineage>
</organism>
<sequence>MNANLKLIFGIPKLYQVVENLWGHALEFQSDTESRIDRFMSNINETSTALLLCFSTAFSFLMLTLIQLLSP</sequence>
<gene>
    <name evidence="2" type="ORF">Sjap_006495</name>
</gene>
<keyword evidence="3" id="KW-1185">Reference proteome</keyword>
<reference evidence="2 3" key="1">
    <citation type="submission" date="2024-01" db="EMBL/GenBank/DDBJ databases">
        <title>Genome assemblies of Stephania.</title>
        <authorList>
            <person name="Yang L."/>
        </authorList>
    </citation>
    <scope>NUCLEOTIDE SEQUENCE [LARGE SCALE GENOMIC DNA]</scope>
    <source>
        <strain evidence="2">QJT</strain>
        <tissue evidence="2">Leaf</tissue>
    </source>
</reference>
<evidence type="ECO:0000256" key="1">
    <source>
        <dbReference type="SAM" id="Phobius"/>
    </source>
</evidence>
<feature type="transmembrane region" description="Helical" evidence="1">
    <location>
        <begin position="48"/>
        <end position="69"/>
    </location>
</feature>